<keyword evidence="3" id="KW-1185">Reference proteome</keyword>
<dbReference type="InParanoid" id="A0A0V1AK90"/>
<sequence>MKALARSYVLWPKLDSEIENLVRTCELCQQSRAVFLNQGGLGPLQLNFNRQLFLVILVLA</sequence>
<reference evidence="2 3" key="1">
    <citation type="submission" date="2015-01" db="EMBL/GenBank/DDBJ databases">
        <title>Evolution of Trichinella species and genotypes.</title>
        <authorList>
            <person name="Korhonen P.K."/>
            <person name="Edoardo P."/>
            <person name="Giuseppe L.R."/>
            <person name="Gasser R.B."/>
        </authorList>
    </citation>
    <scope>NUCLEOTIDE SEQUENCE [LARGE SCALE GENOMIC DNA]</scope>
    <source>
        <strain evidence="2">ISS3</strain>
    </source>
</reference>
<evidence type="ECO:0000313" key="2">
    <source>
        <dbReference type="EMBL" id="KRY24732.1"/>
    </source>
</evidence>
<dbReference type="Gene3D" id="1.10.340.70">
    <property type="match status" value="1"/>
</dbReference>
<feature type="domain" description="Integrase zinc-binding" evidence="1">
    <location>
        <begin position="1"/>
        <end position="32"/>
    </location>
</feature>
<protein>
    <recommendedName>
        <fullName evidence="1">Integrase zinc-binding domain-containing protein</fullName>
    </recommendedName>
</protein>
<comment type="caution">
    <text evidence="2">The sequence shown here is derived from an EMBL/GenBank/DDBJ whole genome shotgun (WGS) entry which is preliminary data.</text>
</comment>
<accession>A0A0V1AK90</accession>
<dbReference type="Pfam" id="PF17921">
    <property type="entry name" value="Integrase_H2C2"/>
    <property type="match status" value="1"/>
</dbReference>
<dbReference type="InterPro" id="IPR041588">
    <property type="entry name" value="Integrase_H2C2"/>
</dbReference>
<name>A0A0V1AK90_TRISP</name>
<gene>
    <name evidence="2" type="ORF">T01_1219</name>
</gene>
<proteinExistence type="predicted"/>
<evidence type="ECO:0000313" key="3">
    <source>
        <dbReference type="Proteomes" id="UP000054776"/>
    </source>
</evidence>
<dbReference type="AlphaFoldDB" id="A0A0V1AK90"/>
<dbReference type="Proteomes" id="UP000054776">
    <property type="component" value="Unassembled WGS sequence"/>
</dbReference>
<organism evidence="2 3">
    <name type="scientific">Trichinella spiralis</name>
    <name type="common">Trichina worm</name>
    <dbReference type="NCBI Taxonomy" id="6334"/>
    <lineage>
        <taxon>Eukaryota</taxon>
        <taxon>Metazoa</taxon>
        <taxon>Ecdysozoa</taxon>
        <taxon>Nematoda</taxon>
        <taxon>Enoplea</taxon>
        <taxon>Dorylaimia</taxon>
        <taxon>Trichinellida</taxon>
        <taxon>Trichinellidae</taxon>
        <taxon>Trichinella</taxon>
    </lineage>
</organism>
<evidence type="ECO:0000259" key="1">
    <source>
        <dbReference type="Pfam" id="PF17921"/>
    </source>
</evidence>
<dbReference type="OrthoDB" id="5818961at2759"/>
<dbReference type="EMBL" id="JYDH01001474">
    <property type="protein sequence ID" value="KRY24732.1"/>
    <property type="molecule type" value="Genomic_DNA"/>
</dbReference>